<evidence type="ECO:0000313" key="2">
    <source>
        <dbReference type="EMBL" id="QIQ06568.1"/>
    </source>
</evidence>
<gene>
    <name evidence="2" type="ORF">HA039_33470</name>
</gene>
<feature type="compositionally biased region" description="Polar residues" evidence="1">
    <location>
        <begin position="1"/>
        <end position="10"/>
    </location>
</feature>
<keyword evidence="3" id="KW-1185">Reference proteome</keyword>
<feature type="region of interest" description="Disordered" evidence="1">
    <location>
        <begin position="1"/>
        <end position="21"/>
    </location>
</feature>
<dbReference type="Pfam" id="PF03995">
    <property type="entry name" value="Inhibitor_I36"/>
    <property type="match status" value="1"/>
</dbReference>
<reference evidence="2 3" key="1">
    <citation type="submission" date="2020-03" db="EMBL/GenBank/DDBJ databases">
        <title>A novel species.</title>
        <authorList>
            <person name="Gao J."/>
        </authorList>
    </citation>
    <scope>NUCLEOTIDE SEQUENCE [LARGE SCALE GENOMIC DNA]</scope>
    <source>
        <strain evidence="2 3">QMT-12</strain>
    </source>
</reference>
<name>A0A6G9H7P0_9ACTN</name>
<proteinExistence type="predicted"/>
<sequence length="141" mass="14864">MKNTNGQEKTNGPEKTKKRQRVIGAMAASVALAAVALATAGSATGAGQAAGAAPYCPGGKICMWSEPHFQGDRYDWSPDEGNVFLGDHELADKVASFFAAADGCFQDSPPPAPGKTREVRANDWSADYAFGRQVDRIKPSC</sequence>
<dbReference type="KEGG" id="slia:HA039_33470"/>
<evidence type="ECO:0008006" key="4">
    <source>
        <dbReference type="Google" id="ProtNLM"/>
    </source>
</evidence>
<dbReference type="Proteomes" id="UP000501179">
    <property type="component" value="Chromosome"/>
</dbReference>
<dbReference type="EMBL" id="CP050177">
    <property type="protein sequence ID" value="QIQ06568.1"/>
    <property type="molecule type" value="Genomic_DNA"/>
</dbReference>
<evidence type="ECO:0000256" key="1">
    <source>
        <dbReference type="SAM" id="MobiDB-lite"/>
    </source>
</evidence>
<protein>
    <recommendedName>
        <fullName evidence="4">Peptidase inhibitor family I36 protein</fullName>
    </recommendedName>
</protein>
<evidence type="ECO:0000313" key="3">
    <source>
        <dbReference type="Proteomes" id="UP000501179"/>
    </source>
</evidence>
<dbReference type="RefSeq" id="WP_167035807.1">
    <property type="nucleotide sequence ID" value="NZ_CP050177.1"/>
</dbReference>
<organism evidence="2 3">
    <name type="scientific">Streptomyces liangshanensis</name>
    <dbReference type="NCBI Taxonomy" id="2717324"/>
    <lineage>
        <taxon>Bacteria</taxon>
        <taxon>Bacillati</taxon>
        <taxon>Actinomycetota</taxon>
        <taxon>Actinomycetes</taxon>
        <taxon>Kitasatosporales</taxon>
        <taxon>Streptomycetaceae</taxon>
        <taxon>Streptomyces</taxon>
    </lineage>
</organism>
<accession>A0A6G9H7P0</accession>
<dbReference type="AlphaFoldDB" id="A0A6G9H7P0"/>